<evidence type="ECO:0000256" key="7">
    <source>
        <dbReference type="ARBA" id="ARBA00023273"/>
    </source>
</evidence>
<evidence type="ECO:0000256" key="8">
    <source>
        <dbReference type="ARBA" id="ARBA00024919"/>
    </source>
</evidence>
<dbReference type="Proteomes" id="UP001519460">
    <property type="component" value="Unassembled WGS sequence"/>
</dbReference>
<evidence type="ECO:0000256" key="6">
    <source>
        <dbReference type="ARBA" id="ARBA00023212"/>
    </source>
</evidence>
<dbReference type="EMBL" id="JACVVK020000381">
    <property type="protein sequence ID" value="KAK7476228.1"/>
    <property type="molecule type" value="Genomic_DNA"/>
</dbReference>
<feature type="region of interest" description="Disordered" evidence="10">
    <location>
        <begin position="434"/>
        <end position="471"/>
    </location>
</feature>
<feature type="region of interest" description="Disordered" evidence="10">
    <location>
        <begin position="509"/>
        <end position="599"/>
    </location>
</feature>
<comment type="caution">
    <text evidence="11">The sequence shown here is derived from an EMBL/GenBank/DDBJ whole genome shotgun (WGS) entry which is preliminary data.</text>
</comment>
<gene>
    <name evidence="11" type="ORF">BaRGS_00032504</name>
</gene>
<feature type="region of interest" description="Disordered" evidence="10">
    <location>
        <begin position="119"/>
        <end position="262"/>
    </location>
</feature>
<evidence type="ECO:0000256" key="10">
    <source>
        <dbReference type="SAM" id="MobiDB-lite"/>
    </source>
</evidence>
<proteinExistence type="inferred from homology"/>
<keyword evidence="7" id="KW-0966">Cell projection</keyword>
<keyword evidence="6" id="KW-0206">Cytoskeleton</keyword>
<evidence type="ECO:0000313" key="11">
    <source>
        <dbReference type="EMBL" id="KAK7476228.1"/>
    </source>
</evidence>
<organism evidence="11 12">
    <name type="scientific">Batillaria attramentaria</name>
    <dbReference type="NCBI Taxonomy" id="370345"/>
    <lineage>
        <taxon>Eukaryota</taxon>
        <taxon>Metazoa</taxon>
        <taxon>Spiralia</taxon>
        <taxon>Lophotrochozoa</taxon>
        <taxon>Mollusca</taxon>
        <taxon>Gastropoda</taxon>
        <taxon>Caenogastropoda</taxon>
        <taxon>Sorbeoconcha</taxon>
        <taxon>Cerithioidea</taxon>
        <taxon>Batillariidae</taxon>
        <taxon>Batillaria</taxon>
    </lineage>
</organism>
<evidence type="ECO:0000256" key="1">
    <source>
        <dbReference type="ARBA" id="ARBA00004120"/>
    </source>
</evidence>
<evidence type="ECO:0000256" key="4">
    <source>
        <dbReference type="ARBA" id="ARBA00013872"/>
    </source>
</evidence>
<name>A0ABD0JMF4_9CAEN</name>
<accession>A0ABD0JMF4</accession>
<comment type="similarity">
    <text evidence="3">Belongs to the kizuna family.</text>
</comment>
<dbReference type="InterPro" id="IPR026742">
    <property type="entry name" value="Centrosomal_kizuma"/>
</dbReference>
<reference evidence="11 12" key="1">
    <citation type="journal article" date="2023" name="Sci. Data">
        <title>Genome assembly of the Korean intertidal mud-creeper Batillaria attramentaria.</title>
        <authorList>
            <person name="Patra A.K."/>
            <person name="Ho P.T."/>
            <person name="Jun S."/>
            <person name="Lee S.J."/>
            <person name="Kim Y."/>
            <person name="Won Y.J."/>
        </authorList>
    </citation>
    <scope>NUCLEOTIDE SEQUENCE [LARGE SCALE GENOMIC DNA]</scope>
    <source>
        <strain evidence="11">Wonlab-2016</strain>
    </source>
</reference>
<feature type="compositionally biased region" description="Polar residues" evidence="10">
    <location>
        <begin position="182"/>
        <end position="195"/>
    </location>
</feature>
<evidence type="ECO:0000256" key="2">
    <source>
        <dbReference type="ARBA" id="ARBA00004300"/>
    </source>
</evidence>
<dbReference type="PANTHER" id="PTHR16299">
    <property type="entry name" value="CENTROSOMAL PROTEIN KIZUNA"/>
    <property type="match status" value="1"/>
</dbReference>
<comment type="function">
    <text evidence="8">Centrosomal protein required for establishing a robust mitotic centrosome architecture that can endure the forces that converge on the centrosomes during spindle formation. Required for stabilizing the expanded pericentriolar material around the centriole.</text>
</comment>
<keyword evidence="12" id="KW-1185">Reference proteome</keyword>
<evidence type="ECO:0000256" key="9">
    <source>
        <dbReference type="ARBA" id="ARBA00031153"/>
    </source>
</evidence>
<protein>
    <recommendedName>
        <fullName evidence="4">Centrosomal protein kizuna</fullName>
    </recommendedName>
    <alternativeName>
        <fullName evidence="9">Polo-like kinase 1 substrate 1</fullName>
    </alternativeName>
</protein>
<feature type="non-terminal residue" evidence="11">
    <location>
        <position position="599"/>
    </location>
</feature>
<dbReference type="AlphaFoldDB" id="A0ABD0JMF4"/>
<dbReference type="GO" id="GO:0005813">
    <property type="term" value="C:centrosome"/>
    <property type="evidence" value="ECO:0007669"/>
    <property type="project" value="UniProtKB-SubCell"/>
</dbReference>
<evidence type="ECO:0000256" key="5">
    <source>
        <dbReference type="ARBA" id="ARBA00022490"/>
    </source>
</evidence>
<keyword evidence="5" id="KW-0963">Cytoplasm</keyword>
<sequence>MASSNVEFYQRQKDLQDKVTKSEQERLQLEKQLGLLMRSDQNSAQMRAAKLHTYWKKICADEKRAQQRNAMLVREFERIDSHLNSMAARTERLNLLKKQYADYVARTYPQWTQMVEQKMRGETEQVPASQAARMSRESSAADDSTGAKMPMSRPVQSVSVKRVSVPDHKPAAPQQVGDPTSEYVNISSLSNQQPQPAHAGQGDEGPMDPGKDDDDVSDFGSDLPLSAGDASPVKVTVDRGPPSRQQFSQSRADSVRSVRSSSGSLLPELTVDGLIHLLRHIEADLRTRKPGVEYYYTPIMDAEEKLDIIQKANAGEALHGVSGQTASNLVLAQMSNVVRALPEGCLISEQVLTQPHSQLTSHDIERSLAGDAQDLWTVTFNHFQCLLDAKVMEAKEVAAVFVPCLVADRSQYQDKAFSLVVNLLEGDDADAATDASSIASPRQPASPTGLGGSGSLMEDGKVPPLKFGSLVDKPLSDDESMSFFDQSLPKEPAVPLNETSAYKQMLSGTLGTQQRAPVMSDDTDEDDVEKVLASSLTPKGPSSHGAAVPAATPREAATDPESLSELSSRGPKSPVYVPTAMEQRPMFGSGGASQAQRRP</sequence>
<evidence type="ECO:0000313" key="12">
    <source>
        <dbReference type="Proteomes" id="UP001519460"/>
    </source>
</evidence>
<feature type="compositionally biased region" description="Low complexity" evidence="10">
    <location>
        <begin position="248"/>
        <end position="262"/>
    </location>
</feature>
<feature type="compositionally biased region" description="Low complexity" evidence="10">
    <location>
        <begin position="546"/>
        <end position="555"/>
    </location>
</feature>
<comment type="subcellular location">
    <subcellularLocation>
        <location evidence="1">Cytoplasm</location>
        <location evidence="1">Cytoskeleton</location>
        <location evidence="1">Cilium basal body</location>
    </subcellularLocation>
    <subcellularLocation>
        <location evidence="2">Cytoplasm</location>
        <location evidence="2">Cytoskeleton</location>
        <location evidence="2">Microtubule organizing center</location>
        <location evidence="2">Centrosome</location>
    </subcellularLocation>
</comment>
<evidence type="ECO:0000256" key="3">
    <source>
        <dbReference type="ARBA" id="ARBA00010767"/>
    </source>
</evidence>
<dbReference type="PANTHER" id="PTHR16299:SF2">
    <property type="entry name" value="CENTROSOMAL PROTEIN KIZUNA"/>
    <property type="match status" value="1"/>
</dbReference>